<keyword evidence="3" id="KW-0687">Ribonucleoprotein</keyword>
<gene>
    <name evidence="5" type="ORF">GOP47_0002260</name>
</gene>
<feature type="compositionally biased region" description="Basic residues" evidence="4">
    <location>
        <begin position="9"/>
        <end position="27"/>
    </location>
</feature>
<evidence type="ECO:0000256" key="4">
    <source>
        <dbReference type="SAM" id="MobiDB-lite"/>
    </source>
</evidence>
<protein>
    <submittedName>
        <fullName evidence="5">Uncharacterized protein</fullName>
    </submittedName>
</protein>
<evidence type="ECO:0000256" key="3">
    <source>
        <dbReference type="ARBA" id="ARBA00023274"/>
    </source>
</evidence>
<comment type="similarity">
    <text evidence="1">Belongs to the eukaryotic ribosomal protein eS8 family.</text>
</comment>
<dbReference type="InterPro" id="IPR001047">
    <property type="entry name" value="Ribosomal_eS8"/>
</dbReference>
<dbReference type="GO" id="GO:1990904">
    <property type="term" value="C:ribonucleoprotein complex"/>
    <property type="evidence" value="ECO:0007669"/>
    <property type="project" value="UniProtKB-KW"/>
</dbReference>
<keyword evidence="2" id="KW-0689">Ribosomal protein</keyword>
<dbReference type="PANTHER" id="PTHR10394">
    <property type="entry name" value="40S RIBOSOMAL PROTEIN S8"/>
    <property type="match status" value="1"/>
</dbReference>
<dbReference type="InterPro" id="IPR022309">
    <property type="entry name" value="Ribosomal_Se8/biogenesis_NSA2"/>
</dbReference>
<dbReference type="GO" id="GO:0005840">
    <property type="term" value="C:ribosome"/>
    <property type="evidence" value="ECO:0007669"/>
    <property type="project" value="UniProtKB-KW"/>
</dbReference>
<dbReference type="Pfam" id="PF01201">
    <property type="entry name" value="Ribosomal_S8e"/>
    <property type="match status" value="1"/>
</dbReference>
<organism evidence="5 6">
    <name type="scientific">Adiantum capillus-veneris</name>
    <name type="common">Maidenhair fern</name>
    <dbReference type="NCBI Taxonomy" id="13818"/>
    <lineage>
        <taxon>Eukaryota</taxon>
        <taxon>Viridiplantae</taxon>
        <taxon>Streptophyta</taxon>
        <taxon>Embryophyta</taxon>
        <taxon>Tracheophyta</taxon>
        <taxon>Polypodiopsida</taxon>
        <taxon>Polypodiidae</taxon>
        <taxon>Polypodiales</taxon>
        <taxon>Pteridineae</taxon>
        <taxon>Pteridaceae</taxon>
        <taxon>Vittarioideae</taxon>
        <taxon>Adiantum</taxon>
    </lineage>
</organism>
<feature type="non-terminal residue" evidence="5">
    <location>
        <position position="113"/>
    </location>
</feature>
<keyword evidence="6" id="KW-1185">Reference proteome</keyword>
<feature type="compositionally biased region" description="Polar residues" evidence="4">
    <location>
        <begin position="30"/>
        <end position="45"/>
    </location>
</feature>
<dbReference type="Proteomes" id="UP000886520">
    <property type="component" value="Chromosome 2"/>
</dbReference>
<evidence type="ECO:0000256" key="1">
    <source>
        <dbReference type="ARBA" id="ARBA00005257"/>
    </source>
</evidence>
<evidence type="ECO:0000313" key="5">
    <source>
        <dbReference type="EMBL" id="KAI5082517.1"/>
    </source>
</evidence>
<evidence type="ECO:0000256" key="2">
    <source>
        <dbReference type="ARBA" id="ARBA00022980"/>
    </source>
</evidence>
<evidence type="ECO:0000313" key="6">
    <source>
        <dbReference type="Proteomes" id="UP000886520"/>
    </source>
</evidence>
<accession>A0A9D4VAD8</accession>
<dbReference type="GO" id="GO:0003735">
    <property type="term" value="F:structural constituent of ribosome"/>
    <property type="evidence" value="ECO:0007669"/>
    <property type="project" value="InterPro"/>
</dbReference>
<sequence length="113" mass="12906">MAISLDCKSKRRATAGGKKKTWHKKRKSELGQQPSMTKLSNNKTWGSEAMTRKTRILDFVYNASNNELVRMTQTLVKSVIVQLDAVPFRERCTHHLYGVNLGKKKRASSLKKE</sequence>
<proteinExistence type="inferred from homology"/>
<dbReference type="AlphaFoldDB" id="A0A9D4VAD8"/>
<dbReference type="Gene3D" id="3.10.290.70">
    <property type="match status" value="1"/>
</dbReference>
<comment type="caution">
    <text evidence="5">The sequence shown here is derived from an EMBL/GenBank/DDBJ whole genome shotgun (WGS) entry which is preliminary data.</text>
</comment>
<reference evidence="5" key="1">
    <citation type="submission" date="2021-01" db="EMBL/GenBank/DDBJ databases">
        <title>Adiantum capillus-veneris genome.</title>
        <authorList>
            <person name="Fang Y."/>
            <person name="Liao Q."/>
        </authorList>
    </citation>
    <scope>NUCLEOTIDE SEQUENCE</scope>
    <source>
        <strain evidence="5">H3</strain>
        <tissue evidence="5">Leaf</tissue>
    </source>
</reference>
<feature type="region of interest" description="Disordered" evidence="4">
    <location>
        <begin position="1"/>
        <end position="47"/>
    </location>
</feature>
<dbReference type="EMBL" id="JABFUD020000003">
    <property type="protein sequence ID" value="KAI5082517.1"/>
    <property type="molecule type" value="Genomic_DNA"/>
</dbReference>
<dbReference type="GO" id="GO:0006412">
    <property type="term" value="P:translation"/>
    <property type="evidence" value="ECO:0007669"/>
    <property type="project" value="InterPro"/>
</dbReference>
<name>A0A9D4VAD8_ADICA</name>